<dbReference type="InterPro" id="IPR008983">
    <property type="entry name" value="Tumour_necrosis_fac-like_dom"/>
</dbReference>
<accession>A0A8S3VBL5</accession>
<dbReference type="Gene3D" id="2.60.120.40">
    <property type="match status" value="1"/>
</dbReference>
<keyword evidence="2" id="KW-0732">Signal</keyword>
<evidence type="ECO:0000259" key="3">
    <source>
        <dbReference type="Pfam" id="PF00386"/>
    </source>
</evidence>
<dbReference type="SUPFAM" id="SSF49842">
    <property type="entry name" value="TNF-like"/>
    <property type="match status" value="1"/>
</dbReference>
<comment type="caution">
    <text evidence="4">The sequence shown here is derived from an EMBL/GenBank/DDBJ whole genome shotgun (WGS) entry which is preliminary data.</text>
</comment>
<keyword evidence="5" id="KW-1185">Reference proteome</keyword>
<reference evidence="4" key="1">
    <citation type="submission" date="2021-03" db="EMBL/GenBank/DDBJ databases">
        <authorList>
            <person name="Bekaert M."/>
        </authorList>
    </citation>
    <scope>NUCLEOTIDE SEQUENCE</scope>
</reference>
<dbReference type="OrthoDB" id="10395789at2759"/>
<evidence type="ECO:0000313" key="5">
    <source>
        <dbReference type="Proteomes" id="UP000683360"/>
    </source>
</evidence>
<keyword evidence="1" id="KW-0175">Coiled coil</keyword>
<feature type="chain" id="PRO_5035801893" description="C1q domain-containing protein" evidence="2">
    <location>
        <begin position="18"/>
        <end position="326"/>
    </location>
</feature>
<dbReference type="EMBL" id="CAJPWZ010003090">
    <property type="protein sequence ID" value="CAG2251487.1"/>
    <property type="molecule type" value="Genomic_DNA"/>
</dbReference>
<feature type="domain" description="C1q" evidence="3">
    <location>
        <begin position="215"/>
        <end position="309"/>
    </location>
</feature>
<sequence length="326" mass="36553">MRFFYACMFSFFVATTGFLLESNFTNNGNNGGTNKPFLTIAEFYETKKDQQHERDELSHKIELMRHDSDKTLALLTSQIQNKLSSLEHAVGKISAMNETCSFEQKYHELIAKHTELQKQFDTLRTEYTSLANEQMVTQNKIKSLEVKMKSMGELKAVQQVQELTDLKDKVHTIESQTHSLAVHEQARSQDFLALYNHTIELVAFTSCATDAGYGSGSIIKFQNVKYQVGFSNGSVFTSNGKFKASLQGLYHVSVSIVSSTLDGTFDIYKNGSTISHNFISRSGVYEMATAVVAHQLHINDTVWVQASSSYLVVDSEGSCLTIIKIK</sequence>
<dbReference type="InterPro" id="IPR001073">
    <property type="entry name" value="C1q_dom"/>
</dbReference>
<protein>
    <recommendedName>
        <fullName evidence="3">C1q domain-containing protein</fullName>
    </recommendedName>
</protein>
<evidence type="ECO:0000313" key="4">
    <source>
        <dbReference type="EMBL" id="CAG2251487.1"/>
    </source>
</evidence>
<dbReference type="Proteomes" id="UP000683360">
    <property type="component" value="Unassembled WGS sequence"/>
</dbReference>
<proteinExistence type="predicted"/>
<feature type="signal peptide" evidence="2">
    <location>
        <begin position="1"/>
        <end position="17"/>
    </location>
</feature>
<evidence type="ECO:0000256" key="2">
    <source>
        <dbReference type="SAM" id="SignalP"/>
    </source>
</evidence>
<dbReference type="AlphaFoldDB" id="A0A8S3VBL5"/>
<feature type="coiled-coil region" evidence="1">
    <location>
        <begin position="106"/>
        <end position="133"/>
    </location>
</feature>
<dbReference type="Pfam" id="PF00386">
    <property type="entry name" value="C1q"/>
    <property type="match status" value="1"/>
</dbReference>
<organism evidence="4 5">
    <name type="scientific">Mytilus edulis</name>
    <name type="common">Blue mussel</name>
    <dbReference type="NCBI Taxonomy" id="6550"/>
    <lineage>
        <taxon>Eukaryota</taxon>
        <taxon>Metazoa</taxon>
        <taxon>Spiralia</taxon>
        <taxon>Lophotrochozoa</taxon>
        <taxon>Mollusca</taxon>
        <taxon>Bivalvia</taxon>
        <taxon>Autobranchia</taxon>
        <taxon>Pteriomorphia</taxon>
        <taxon>Mytilida</taxon>
        <taxon>Mytiloidea</taxon>
        <taxon>Mytilidae</taxon>
        <taxon>Mytilinae</taxon>
        <taxon>Mytilus</taxon>
    </lineage>
</organism>
<name>A0A8S3VBL5_MYTED</name>
<evidence type="ECO:0000256" key="1">
    <source>
        <dbReference type="SAM" id="Coils"/>
    </source>
</evidence>
<gene>
    <name evidence="4" type="ORF">MEDL_63155</name>
</gene>